<accession>A0A9Q8Y1I0</accession>
<proteinExistence type="predicted"/>
<dbReference type="KEGG" id="lfo:LMK00_10305"/>
<evidence type="ECO:0000256" key="1">
    <source>
        <dbReference type="ARBA" id="ARBA00023015"/>
    </source>
</evidence>
<keyword evidence="2" id="KW-0238">DNA-binding</keyword>
<dbReference type="EMBL" id="CP086395">
    <property type="protein sequence ID" value="USJ20191.1"/>
    <property type="molecule type" value="Genomic_DNA"/>
</dbReference>
<name>A0A9Q8Y1I0_9LACT</name>
<dbReference type="GO" id="GO:0003700">
    <property type="term" value="F:DNA-binding transcription factor activity"/>
    <property type="evidence" value="ECO:0007669"/>
    <property type="project" value="InterPro"/>
</dbReference>
<dbReference type="Pfam" id="PF01380">
    <property type="entry name" value="SIS"/>
    <property type="match status" value="1"/>
</dbReference>
<evidence type="ECO:0000313" key="7">
    <source>
        <dbReference type="Proteomes" id="UP001056730"/>
    </source>
</evidence>
<dbReference type="RefSeq" id="WP_252175405.1">
    <property type="nucleotide sequence ID" value="NZ_CP086395.1"/>
</dbReference>
<dbReference type="PANTHER" id="PTHR30514:SF1">
    <property type="entry name" value="HTH-TYPE TRANSCRIPTIONAL REGULATOR HEXR-RELATED"/>
    <property type="match status" value="1"/>
</dbReference>
<dbReference type="GO" id="GO:0003677">
    <property type="term" value="F:DNA binding"/>
    <property type="evidence" value="ECO:0007669"/>
    <property type="project" value="UniProtKB-KW"/>
</dbReference>
<dbReference type="PROSITE" id="PS51071">
    <property type="entry name" value="HTH_RPIR"/>
    <property type="match status" value="1"/>
</dbReference>
<protein>
    <submittedName>
        <fullName evidence="6">MurR/RpiR family transcriptional regulator</fullName>
    </submittedName>
</protein>
<dbReference type="SUPFAM" id="SSF46689">
    <property type="entry name" value="Homeodomain-like"/>
    <property type="match status" value="1"/>
</dbReference>
<dbReference type="Gene3D" id="1.10.10.10">
    <property type="entry name" value="Winged helix-like DNA-binding domain superfamily/Winged helix DNA-binding domain"/>
    <property type="match status" value="1"/>
</dbReference>
<evidence type="ECO:0000256" key="3">
    <source>
        <dbReference type="ARBA" id="ARBA00023163"/>
    </source>
</evidence>
<keyword evidence="3" id="KW-0804">Transcription</keyword>
<evidence type="ECO:0000313" key="6">
    <source>
        <dbReference type="EMBL" id="USJ20191.1"/>
    </source>
</evidence>
<dbReference type="InterPro" id="IPR035472">
    <property type="entry name" value="RpiR-like_SIS"/>
</dbReference>
<dbReference type="Gene3D" id="3.40.50.10490">
    <property type="entry name" value="Glucose-6-phosphate isomerase like protein, domain 1"/>
    <property type="match status" value="1"/>
</dbReference>
<dbReference type="InterPro" id="IPR046348">
    <property type="entry name" value="SIS_dom_sf"/>
</dbReference>
<evidence type="ECO:0000256" key="2">
    <source>
        <dbReference type="ARBA" id="ARBA00023125"/>
    </source>
</evidence>
<dbReference type="InterPro" id="IPR001347">
    <property type="entry name" value="SIS_dom"/>
</dbReference>
<dbReference type="Pfam" id="PF01418">
    <property type="entry name" value="HTH_6"/>
    <property type="match status" value="1"/>
</dbReference>
<dbReference type="InterPro" id="IPR047640">
    <property type="entry name" value="RpiR-like"/>
</dbReference>
<dbReference type="InterPro" id="IPR009057">
    <property type="entry name" value="Homeodomain-like_sf"/>
</dbReference>
<feature type="domain" description="HTH rpiR-type" evidence="4">
    <location>
        <begin position="1"/>
        <end position="76"/>
    </location>
</feature>
<dbReference type="InterPro" id="IPR036388">
    <property type="entry name" value="WH-like_DNA-bd_sf"/>
</dbReference>
<feature type="domain" description="SIS" evidence="5">
    <location>
        <begin position="124"/>
        <end position="273"/>
    </location>
</feature>
<keyword evidence="1" id="KW-0805">Transcription regulation</keyword>
<dbReference type="GO" id="GO:1901135">
    <property type="term" value="P:carbohydrate derivative metabolic process"/>
    <property type="evidence" value="ECO:0007669"/>
    <property type="project" value="InterPro"/>
</dbReference>
<reference evidence="6" key="1">
    <citation type="journal article" date="2022" name="Front. Microbiol.">
        <title>Feed Insects as a Reservoir of Granadaene-Producing Lactococci.</title>
        <authorList>
            <person name="Neuzil-Bunesova V."/>
            <person name="Ramirez Garcia A."/>
            <person name="Modrackova N."/>
            <person name="Makovska M."/>
            <person name="Sabolova M."/>
            <person name="Sproer C."/>
            <person name="Bunk B."/>
            <person name="Blom J."/>
            <person name="Schwab C."/>
        </authorList>
    </citation>
    <scope>NUCLEOTIDE SEQUENCE</scope>
    <source>
        <strain evidence="6">I4/6O</strain>
    </source>
</reference>
<dbReference type="SUPFAM" id="SSF53697">
    <property type="entry name" value="SIS domain"/>
    <property type="match status" value="1"/>
</dbReference>
<dbReference type="AlphaFoldDB" id="A0A9Q8Y1I0"/>
<evidence type="ECO:0000259" key="4">
    <source>
        <dbReference type="PROSITE" id="PS51071"/>
    </source>
</evidence>
<dbReference type="CDD" id="cd05013">
    <property type="entry name" value="SIS_RpiR"/>
    <property type="match status" value="1"/>
</dbReference>
<sequence>MNIRMEIKQNYEALNQSQKRVADTFLRHPDVLTMSIAEIAAQSDTSASAITRFVRKFGYDGLDTFRIAMAQSSHTVASSDIIEIDPIVQKKDDLSMIIDKVAVMLSTTVADTANFLDEKVIQDAIFALKKARRIYLIGVGSSGVIAYDLAHKFNRAGFLALHSWDGHMVMENLAYLNEQDVVLSFSYSGETKEVLAALDIARERGAQSYIITKNQSDELSERVSGVIAIPTTEHLLRVGAIASFESSFQVATVLYLGVIEEMIGPKLTERMKETAENIKKIK</sequence>
<dbReference type="InterPro" id="IPR000281">
    <property type="entry name" value="HTH_RpiR"/>
</dbReference>
<gene>
    <name evidence="6" type="ORF">LMK00_10305</name>
</gene>
<dbReference type="PROSITE" id="PS51464">
    <property type="entry name" value="SIS"/>
    <property type="match status" value="1"/>
</dbReference>
<evidence type="ECO:0000259" key="5">
    <source>
        <dbReference type="PROSITE" id="PS51464"/>
    </source>
</evidence>
<organism evidence="6 7">
    <name type="scientific">Lactococcus formosensis</name>
    <dbReference type="NCBI Taxonomy" id="1281486"/>
    <lineage>
        <taxon>Bacteria</taxon>
        <taxon>Bacillati</taxon>
        <taxon>Bacillota</taxon>
        <taxon>Bacilli</taxon>
        <taxon>Lactobacillales</taxon>
        <taxon>Streptococcaceae</taxon>
        <taxon>Lactococcus</taxon>
    </lineage>
</organism>
<dbReference type="GO" id="GO:0097367">
    <property type="term" value="F:carbohydrate derivative binding"/>
    <property type="evidence" value="ECO:0007669"/>
    <property type="project" value="InterPro"/>
</dbReference>
<dbReference type="PANTHER" id="PTHR30514">
    <property type="entry name" value="GLUCOKINASE"/>
    <property type="match status" value="1"/>
</dbReference>
<dbReference type="Proteomes" id="UP001056730">
    <property type="component" value="Chromosome"/>
</dbReference>